<evidence type="ECO:0000256" key="9">
    <source>
        <dbReference type="SAM" id="MobiDB-lite"/>
    </source>
</evidence>
<dbReference type="PANTHER" id="PTHR35794">
    <property type="entry name" value="CELL DIVISION PROTEIN DIVIVA"/>
    <property type="match status" value="1"/>
</dbReference>
<feature type="region of interest" description="Disordered" evidence="9">
    <location>
        <begin position="1"/>
        <end position="24"/>
    </location>
</feature>
<evidence type="ECO:0000256" key="4">
    <source>
        <dbReference type="ARBA" id="ARBA00022490"/>
    </source>
</evidence>
<keyword evidence="6" id="KW-0175">Coiled coil</keyword>
<reference evidence="10 11" key="1">
    <citation type="submission" date="2018-06" db="EMBL/GenBank/DDBJ databases">
        <title>Genomic Encyclopedia of Type Strains, Phase III (KMG-III): the genomes of soil and plant-associated and newly described type strains.</title>
        <authorList>
            <person name="Whitman W."/>
        </authorList>
    </citation>
    <scope>NUCLEOTIDE SEQUENCE [LARGE SCALE GENOMIC DNA]</scope>
    <source>
        <strain evidence="10 11">CGMCC 4.7090</strain>
    </source>
</reference>
<gene>
    <name evidence="10" type="ORF">B0I29_115168</name>
</gene>
<dbReference type="GO" id="GO:0051301">
    <property type="term" value="P:cell division"/>
    <property type="evidence" value="ECO:0007669"/>
    <property type="project" value="UniProtKB-KW"/>
</dbReference>
<keyword evidence="7" id="KW-0131">Cell cycle</keyword>
<feature type="region of interest" description="Disordered" evidence="9">
    <location>
        <begin position="46"/>
        <end position="65"/>
    </location>
</feature>
<organism evidence="10 11">
    <name type="scientific">Actinoplanes lutulentus</name>
    <dbReference type="NCBI Taxonomy" id="1287878"/>
    <lineage>
        <taxon>Bacteria</taxon>
        <taxon>Bacillati</taxon>
        <taxon>Actinomycetota</taxon>
        <taxon>Actinomycetes</taxon>
        <taxon>Micromonosporales</taxon>
        <taxon>Micromonosporaceae</taxon>
        <taxon>Actinoplanes</taxon>
    </lineage>
</organism>
<comment type="caution">
    <text evidence="10">The sequence shown here is derived from an EMBL/GenBank/DDBJ whole genome shotgun (WGS) entry which is preliminary data.</text>
</comment>
<dbReference type="EMBL" id="QLMJ01000015">
    <property type="protein sequence ID" value="RAK31361.1"/>
    <property type="molecule type" value="Genomic_DNA"/>
</dbReference>
<keyword evidence="11" id="KW-1185">Reference proteome</keyword>
<dbReference type="Proteomes" id="UP000249341">
    <property type="component" value="Unassembled WGS sequence"/>
</dbReference>
<accession>A0A327Z4W2</accession>
<evidence type="ECO:0000256" key="2">
    <source>
        <dbReference type="ARBA" id="ARBA00009008"/>
    </source>
</evidence>
<name>A0A327Z4W2_9ACTN</name>
<dbReference type="InterPro" id="IPR019933">
    <property type="entry name" value="DivIVA_domain"/>
</dbReference>
<evidence type="ECO:0000256" key="1">
    <source>
        <dbReference type="ARBA" id="ARBA00004496"/>
    </source>
</evidence>
<dbReference type="PANTHER" id="PTHR35794:SF2">
    <property type="entry name" value="CELL DIVISION PROTEIN DIVIVA"/>
    <property type="match status" value="1"/>
</dbReference>
<evidence type="ECO:0000313" key="10">
    <source>
        <dbReference type="EMBL" id="RAK31361.1"/>
    </source>
</evidence>
<evidence type="ECO:0000256" key="5">
    <source>
        <dbReference type="ARBA" id="ARBA00022618"/>
    </source>
</evidence>
<comment type="similarity">
    <text evidence="2">Belongs to the DivIVA family.</text>
</comment>
<dbReference type="OrthoDB" id="9815492at2"/>
<dbReference type="Pfam" id="PF05103">
    <property type="entry name" value="DivIVA"/>
    <property type="match status" value="1"/>
</dbReference>
<dbReference type="RefSeq" id="WP_111652275.1">
    <property type="nucleotide sequence ID" value="NZ_JACHWI010000015.1"/>
</dbReference>
<comment type="subcellular location">
    <subcellularLocation>
        <location evidence="1">Cytoplasm</location>
    </subcellularLocation>
</comment>
<evidence type="ECO:0000256" key="6">
    <source>
        <dbReference type="ARBA" id="ARBA00023054"/>
    </source>
</evidence>
<dbReference type="NCBIfam" id="TIGR03544">
    <property type="entry name" value="DivI1A_domain"/>
    <property type="match status" value="1"/>
</dbReference>
<dbReference type="Gene3D" id="6.10.250.660">
    <property type="match status" value="1"/>
</dbReference>
<evidence type="ECO:0000256" key="8">
    <source>
        <dbReference type="ARBA" id="ARBA00031737"/>
    </source>
</evidence>
<dbReference type="InterPro" id="IPR007793">
    <property type="entry name" value="DivIVA_fam"/>
</dbReference>
<keyword evidence="5" id="KW-0132">Cell division</keyword>
<protein>
    <recommendedName>
        <fullName evidence="3">Cell wall synthesis protein Wag31</fullName>
    </recommendedName>
    <alternativeName>
        <fullName evidence="8">Antigen 84</fullName>
    </alternativeName>
</protein>
<dbReference type="GO" id="GO:0005737">
    <property type="term" value="C:cytoplasm"/>
    <property type="evidence" value="ECO:0007669"/>
    <property type="project" value="UniProtKB-SubCell"/>
</dbReference>
<proteinExistence type="inferred from homology"/>
<sequence length="219" mass="23933">MPLTPADIQNMAFKSPPTGRRGYGEEEVDAFLDEVEQELSRLIEENSSLRGRVTTRPDRPDRPDEDLAQLRGMLAQLAAERDRAEQYAGDLQAELERARASGPAGGAGGGDDRNLRVLMMAQRTADDHLREARTEADGLVAEAQARADQFVAEARVSAENLESAAQRDHGAALSNIVVERAALEQEIGQLGQLASTYLAALRDHVDRQLRDADAPSDYQ</sequence>
<evidence type="ECO:0000256" key="7">
    <source>
        <dbReference type="ARBA" id="ARBA00023306"/>
    </source>
</evidence>
<evidence type="ECO:0000313" key="11">
    <source>
        <dbReference type="Proteomes" id="UP000249341"/>
    </source>
</evidence>
<dbReference type="AlphaFoldDB" id="A0A327Z4W2"/>
<evidence type="ECO:0000256" key="3">
    <source>
        <dbReference type="ARBA" id="ARBA00018787"/>
    </source>
</evidence>
<keyword evidence="4" id="KW-0963">Cytoplasm</keyword>